<evidence type="ECO:0000313" key="5">
    <source>
        <dbReference type="EMBL" id="MFC5589251.1"/>
    </source>
</evidence>
<dbReference type="RefSeq" id="WP_381433612.1">
    <property type="nucleotide sequence ID" value="NZ_JBHSNO010000005.1"/>
</dbReference>
<evidence type="ECO:0000256" key="3">
    <source>
        <dbReference type="ARBA" id="ARBA00022898"/>
    </source>
</evidence>
<dbReference type="InterPro" id="IPR015421">
    <property type="entry name" value="PyrdxlP-dep_Trfase_major"/>
</dbReference>
<evidence type="ECO:0000256" key="4">
    <source>
        <dbReference type="RuleBase" id="RU362118"/>
    </source>
</evidence>
<comment type="similarity">
    <text evidence="2 4">Belongs to the trans-sulfuration enzymes family.</text>
</comment>
<keyword evidence="6" id="KW-1185">Reference proteome</keyword>
<dbReference type="PIRSF" id="PIRSF001434">
    <property type="entry name" value="CGS"/>
    <property type="match status" value="1"/>
</dbReference>
<dbReference type="EMBL" id="JBHSNO010000005">
    <property type="protein sequence ID" value="MFC5589251.1"/>
    <property type="molecule type" value="Genomic_DNA"/>
</dbReference>
<dbReference type="Gene3D" id="3.90.1150.10">
    <property type="entry name" value="Aspartate Aminotransferase, domain 1"/>
    <property type="match status" value="1"/>
</dbReference>
<dbReference type="InterPro" id="IPR000277">
    <property type="entry name" value="Cys/Met-Metab_PyrdxlP-dep_enz"/>
</dbReference>
<organism evidence="5 6">
    <name type="scientific">Sporosarcina soli</name>
    <dbReference type="NCBI Taxonomy" id="334736"/>
    <lineage>
        <taxon>Bacteria</taxon>
        <taxon>Bacillati</taxon>
        <taxon>Bacillota</taxon>
        <taxon>Bacilli</taxon>
        <taxon>Bacillales</taxon>
        <taxon>Caryophanaceae</taxon>
        <taxon>Sporosarcina</taxon>
    </lineage>
</organism>
<sequence length="382" mass="41730">MRKRGNFMRFETKAIHVGRQVDSLTGAVTTPIHLSTTYERDIDGTYTDGFLYSRGDNPNRRALEECLTSLEEGHDCVTFASGMAAITSLIEALPSDKPRRIIMPDDMYFGIRSLISETDIGSKFDFVMVDMTDLQEVEEAIKSAPTGMVWIETPSNPLVKVTDIEAIAKLAQEVGAYTVVDNTWPTPVLQLPLTLGIDFSLHSVTKYIGGHSDLMIGAVIAKADSPMLTNLRAWQHSKGAVPSPFDCWLALRGVQSLAARMRVHCSNAAEIADFLVQHPNVEAVHYPGLASHPGHHIAARQMSSFGGMLSFQVKGGEREAMAVAAKLRLFIRATSLGGTHSLIEHRSSVEGSDTMAPANLLRVSVGIENVEDLKEDLIQALE</sequence>
<dbReference type="Gene3D" id="3.40.640.10">
    <property type="entry name" value="Type I PLP-dependent aspartate aminotransferase-like (Major domain)"/>
    <property type="match status" value="1"/>
</dbReference>
<evidence type="ECO:0000313" key="6">
    <source>
        <dbReference type="Proteomes" id="UP001596109"/>
    </source>
</evidence>
<dbReference type="Proteomes" id="UP001596109">
    <property type="component" value="Unassembled WGS sequence"/>
</dbReference>
<keyword evidence="3 4" id="KW-0663">Pyridoxal phosphate</keyword>
<dbReference type="CDD" id="cd00614">
    <property type="entry name" value="CGS_like"/>
    <property type="match status" value="1"/>
</dbReference>
<dbReference type="SUPFAM" id="SSF53383">
    <property type="entry name" value="PLP-dependent transferases"/>
    <property type="match status" value="1"/>
</dbReference>
<protein>
    <submittedName>
        <fullName evidence="5">Trans-sulfuration enzyme family protein</fullName>
    </submittedName>
</protein>
<dbReference type="Pfam" id="PF01053">
    <property type="entry name" value="Cys_Met_Meta_PP"/>
    <property type="match status" value="1"/>
</dbReference>
<reference evidence="6" key="1">
    <citation type="journal article" date="2019" name="Int. J. Syst. Evol. Microbiol.">
        <title>The Global Catalogue of Microorganisms (GCM) 10K type strain sequencing project: providing services to taxonomists for standard genome sequencing and annotation.</title>
        <authorList>
            <consortium name="The Broad Institute Genomics Platform"/>
            <consortium name="The Broad Institute Genome Sequencing Center for Infectious Disease"/>
            <person name="Wu L."/>
            <person name="Ma J."/>
        </authorList>
    </citation>
    <scope>NUCLEOTIDE SEQUENCE [LARGE SCALE GENOMIC DNA]</scope>
    <source>
        <strain evidence="6">CGMCC 4.1434</strain>
    </source>
</reference>
<evidence type="ECO:0000256" key="1">
    <source>
        <dbReference type="ARBA" id="ARBA00001933"/>
    </source>
</evidence>
<accession>A0ABW0TKF1</accession>
<name>A0ABW0TKF1_9BACL</name>
<comment type="caution">
    <text evidence="5">The sequence shown here is derived from an EMBL/GenBank/DDBJ whole genome shotgun (WGS) entry which is preliminary data.</text>
</comment>
<dbReference type="InterPro" id="IPR015424">
    <property type="entry name" value="PyrdxlP-dep_Trfase"/>
</dbReference>
<evidence type="ECO:0000256" key="2">
    <source>
        <dbReference type="ARBA" id="ARBA00009077"/>
    </source>
</evidence>
<gene>
    <name evidence="5" type="ORF">ACFPRA_10150</name>
</gene>
<dbReference type="PANTHER" id="PTHR11808">
    <property type="entry name" value="TRANS-SULFURATION ENZYME FAMILY MEMBER"/>
    <property type="match status" value="1"/>
</dbReference>
<proteinExistence type="inferred from homology"/>
<dbReference type="PANTHER" id="PTHR11808:SF15">
    <property type="entry name" value="CYSTATHIONINE GAMMA-LYASE"/>
    <property type="match status" value="1"/>
</dbReference>
<comment type="cofactor">
    <cofactor evidence="1 4">
        <name>pyridoxal 5'-phosphate</name>
        <dbReference type="ChEBI" id="CHEBI:597326"/>
    </cofactor>
</comment>
<dbReference type="InterPro" id="IPR015422">
    <property type="entry name" value="PyrdxlP-dep_Trfase_small"/>
</dbReference>